<dbReference type="InterPro" id="IPR020966">
    <property type="entry name" value="ALMT"/>
</dbReference>
<evidence type="ECO:0000256" key="2">
    <source>
        <dbReference type="ARBA" id="ARBA00007079"/>
    </source>
</evidence>
<keyword evidence="6" id="KW-0406">Ion transport</keyword>
<evidence type="ECO:0000313" key="11">
    <source>
        <dbReference type="Proteomes" id="UP001642487"/>
    </source>
</evidence>
<evidence type="ECO:0000256" key="5">
    <source>
        <dbReference type="ARBA" id="ARBA00022989"/>
    </source>
</evidence>
<keyword evidence="11" id="KW-1185">Reference proteome</keyword>
<proteinExistence type="inferred from homology"/>
<keyword evidence="3" id="KW-0813">Transport</keyword>
<evidence type="ECO:0000256" key="7">
    <source>
        <dbReference type="ARBA" id="ARBA00023136"/>
    </source>
</evidence>
<dbReference type="PANTHER" id="PTHR31086">
    <property type="entry name" value="ALUMINUM-ACTIVATED MALATE TRANSPORTER 10"/>
    <property type="match status" value="1"/>
</dbReference>
<feature type="transmembrane region" description="Helical" evidence="9">
    <location>
        <begin position="190"/>
        <end position="212"/>
    </location>
</feature>
<feature type="transmembrane region" description="Helical" evidence="9">
    <location>
        <begin position="99"/>
        <end position="119"/>
    </location>
</feature>
<dbReference type="EMBL" id="OZ021742">
    <property type="protein sequence ID" value="CAK9327922.1"/>
    <property type="molecule type" value="Genomic_DNA"/>
</dbReference>
<organism evidence="10 11">
    <name type="scientific">Citrullus colocynthis</name>
    <name type="common">colocynth</name>
    <dbReference type="NCBI Taxonomy" id="252529"/>
    <lineage>
        <taxon>Eukaryota</taxon>
        <taxon>Viridiplantae</taxon>
        <taxon>Streptophyta</taxon>
        <taxon>Embryophyta</taxon>
        <taxon>Tracheophyta</taxon>
        <taxon>Spermatophyta</taxon>
        <taxon>Magnoliopsida</taxon>
        <taxon>eudicotyledons</taxon>
        <taxon>Gunneridae</taxon>
        <taxon>Pentapetalae</taxon>
        <taxon>rosids</taxon>
        <taxon>fabids</taxon>
        <taxon>Cucurbitales</taxon>
        <taxon>Cucurbitaceae</taxon>
        <taxon>Benincaseae</taxon>
        <taxon>Citrullus</taxon>
    </lineage>
</organism>
<feature type="transmembrane region" description="Helical" evidence="9">
    <location>
        <begin position="160"/>
        <end position="178"/>
    </location>
</feature>
<accession>A0ABP0ZBB9</accession>
<sequence>MAVEVATLMKKLAKDDSRRVVHALKVGLAITLVSLFYYFKPLYDGFGTSTMWAIVTVIVVFEFSVGGTLGRGLNRVMATFLAGALGFGAHYLASLGGEIGRPIMLGLFVFVLAGISTFTRFFPKMKARYDYGLLIFILTFCMVSLSGYRDDEIAKLAFSRILTILIGCFFTLVVSIFVKPVWAGTDLHHLVVAHIQSLAIFLQGFGVEYFGLSQEEEICKADMQKYKTILNSKSNEESLTNLARWEPRHGKFRYRHPWQQYLEIGSLNRECAYRLEVLNGYLKTNQFQMPSQQIHGELQEECMKICSESSSGLRELALALRKMVPPVTAKSHIEKAKIAVENLKKHLEEWRFEELNNAMEIVHVVSLASLLFDTICCIEKIVDSVQKLASMAGFKAVEVQSSVAPQQQKDLQDQSNSSQPCSGTTILLAHHVITVDEGVPC</sequence>
<keyword evidence="7 9" id="KW-0472">Membrane</keyword>
<feature type="transmembrane region" description="Helical" evidence="9">
    <location>
        <begin position="51"/>
        <end position="69"/>
    </location>
</feature>
<keyword evidence="5 9" id="KW-1133">Transmembrane helix</keyword>
<protein>
    <recommendedName>
        <fullName evidence="12">Aluminum-activated malate transporter 2-like</fullName>
    </recommendedName>
</protein>
<keyword evidence="8" id="KW-0407">Ion channel</keyword>
<gene>
    <name evidence="10" type="ORF">CITCOLO1_LOCUS20319</name>
</gene>
<dbReference type="Pfam" id="PF11744">
    <property type="entry name" value="ALMT"/>
    <property type="match status" value="1"/>
</dbReference>
<evidence type="ECO:0000256" key="8">
    <source>
        <dbReference type="ARBA" id="ARBA00023303"/>
    </source>
</evidence>
<name>A0ABP0ZBB9_9ROSI</name>
<evidence type="ECO:0000256" key="3">
    <source>
        <dbReference type="ARBA" id="ARBA00022448"/>
    </source>
</evidence>
<evidence type="ECO:0000256" key="4">
    <source>
        <dbReference type="ARBA" id="ARBA00022692"/>
    </source>
</evidence>
<comment type="similarity">
    <text evidence="2">Belongs to the aromatic acid exporter (TC 2.A.85) family.</text>
</comment>
<reference evidence="10 11" key="1">
    <citation type="submission" date="2024-03" db="EMBL/GenBank/DDBJ databases">
        <authorList>
            <person name="Gkanogiannis A."/>
            <person name="Becerra Lopez-Lavalle L."/>
        </authorList>
    </citation>
    <scope>NUCLEOTIDE SEQUENCE [LARGE SCALE GENOMIC DNA]</scope>
</reference>
<evidence type="ECO:0008006" key="12">
    <source>
        <dbReference type="Google" id="ProtNLM"/>
    </source>
</evidence>
<evidence type="ECO:0000313" key="10">
    <source>
        <dbReference type="EMBL" id="CAK9327922.1"/>
    </source>
</evidence>
<evidence type="ECO:0000256" key="9">
    <source>
        <dbReference type="SAM" id="Phobius"/>
    </source>
</evidence>
<feature type="transmembrane region" description="Helical" evidence="9">
    <location>
        <begin position="131"/>
        <end position="148"/>
    </location>
</feature>
<evidence type="ECO:0000256" key="6">
    <source>
        <dbReference type="ARBA" id="ARBA00023065"/>
    </source>
</evidence>
<feature type="transmembrane region" description="Helical" evidence="9">
    <location>
        <begin position="76"/>
        <end position="93"/>
    </location>
</feature>
<comment type="subcellular location">
    <subcellularLocation>
        <location evidence="1">Membrane</location>
        <topology evidence="1">Multi-pass membrane protein</topology>
    </subcellularLocation>
</comment>
<feature type="transmembrane region" description="Helical" evidence="9">
    <location>
        <begin position="20"/>
        <end position="39"/>
    </location>
</feature>
<keyword evidence="4 9" id="KW-0812">Transmembrane</keyword>
<dbReference type="Proteomes" id="UP001642487">
    <property type="component" value="Chromosome 8"/>
</dbReference>
<evidence type="ECO:0000256" key="1">
    <source>
        <dbReference type="ARBA" id="ARBA00004141"/>
    </source>
</evidence>